<comment type="subcellular location">
    <subcellularLocation>
        <location evidence="7">Cell membrane</location>
        <topology evidence="7">Peripheral membrane protein</topology>
    </subcellularLocation>
</comment>
<dbReference type="Gene3D" id="3.30.1360.40">
    <property type="match status" value="1"/>
</dbReference>
<dbReference type="STRING" id="1628148.BI198_15440"/>
<feature type="domain" description="Topo IIA-type catalytic" evidence="10">
    <location>
        <begin position="37"/>
        <end position="500"/>
    </location>
</feature>
<dbReference type="Pfam" id="PF00521">
    <property type="entry name" value="DNA_topoisoIV"/>
    <property type="match status" value="1"/>
</dbReference>
<dbReference type="CDD" id="cd00187">
    <property type="entry name" value="TOP4c"/>
    <property type="match status" value="1"/>
</dbReference>
<evidence type="ECO:0000256" key="5">
    <source>
        <dbReference type="ARBA" id="ARBA00023136"/>
    </source>
</evidence>
<dbReference type="InterPro" id="IPR050220">
    <property type="entry name" value="Type_II_DNA_Topoisomerases"/>
</dbReference>
<dbReference type="Proteomes" id="UP000242258">
    <property type="component" value="Unassembled WGS sequence"/>
</dbReference>
<dbReference type="PANTHER" id="PTHR43493">
    <property type="entry name" value="DNA GYRASE/TOPOISOMERASE SUBUNIT A"/>
    <property type="match status" value="1"/>
</dbReference>
<evidence type="ECO:0000256" key="8">
    <source>
        <dbReference type="PROSITE-ProRule" id="PRU01384"/>
    </source>
</evidence>
<dbReference type="HAMAP" id="MF_00936">
    <property type="entry name" value="ParC_type1"/>
    <property type="match status" value="1"/>
</dbReference>
<comment type="catalytic activity">
    <reaction evidence="1 7 8">
        <text>ATP-dependent breakage, passage and rejoining of double-stranded DNA.</text>
        <dbReference type="EC" id="5.6.2.2"/>
    </reaction>
</comment>
<dbReference type="GO" id="GO:0019897">
    <property type="term" value="C:extrinsic component of plasma membrane"/>
    <property type="evidence" value="ECO:0007669"/>
    <property type="project" value="UniProtKB-UniRule"/>
</dbReference>
<evidence type="ECO:0000256" key="3">
    <source>
        <dbReference type="ARBA" id="ARBA00023029"/>
    </source>
</evidence>
<dbReference type="InterPro" id="IPR035516">
    <property type="entry name" value="Gyrase/topoIV_suA_C"/>
</dbReference>
<dbReference type="InterPro" id="IPR006691">
    <property type="entry name" value="GyrA/parC_rep"/>
</dbReference>
<evidence type="ECO:0000256" key="6">
    <source>
        <dbReference type="ARBA" id="ARBA00023235"/>
    </source>
</evidence>
<keyword evidence="2 7" id="KW-1003">Cell membrane</keyword>
<keyword evidence="9" id="KW-0175">Coiled coil</keyword>
<dbReference type="NCBIfam" id="TIGR01062">
    <property type="entry name" value="parC_Gneg"/>
    <property type="match status" value="1"/>
</dbReference>
<dbReference type="InterPro" id="IPR013758">
    <property type="entry name" value="Topo_IIA_A/C_ab"/>
</dbReference>
<evidence type="ECO:0000259" key="10">
    <source>
        <dbReference type="PROSITE" id="PS52040"/>
    </source>
</evidence>
<protein>
    <recommendedName>
        <fullName evidence="7">DNA topoisomerase 4 subunit A</fullName>
        <ecNumber evidence="7">5.6.2.2</ecNumber>
    </recommendedName>
    <alternativeName>
        <fullName evidence="7">Topoisomerase IV subunit A</fullName>
    </alternativeName>
</protein>
<dbReference type="Gene3D" id="2.120.10.90">
    <property type="entry name" value="DNA gyrase/topoisomerase IV, subunit A, C-terminal"/>
    <property type="match status" value="1"/>
</dbReference>
<sequence length="756" mass="83788">MTETVISHDGVEQLALRRFTEDAYLNYSMYVIMDRALPHIGDGLKPVQRRIIYAMSELGLSHLAKYKKSARTVGDVLGKFHPHGDSACYEAMVLMAQPFSYRYPLVDGQGNWGAPDDPKSFAAMRYTESKLSRFAEVLLSELGAGTTDWLPNFDGTMDEPRVLPARLPHILLNGITGIAVGMATDIPPHNAREVANACALLLDKPKSTVTDLMQFVKGPDYPTDAEIISPSHELAAIYETGRGSVKMRALYQLEDGDIVITALPHQTSGSKILEQIAAQMQAKKLPMVTDLRDESDHESPTRIVVVPRSNRVDTEQLMQHLFATTDLEKSYRVNLNILGLDQRPRVKNLVEILSEWLVFRRDTVRRRLQHRLDKVLDRLHVLEGLLIAFLNIDEVIRIVRSYDKPKPELMAAFSITDRQAEAILELKLRQLAKLEEIKIRAELNELSKERDKLEAILASEKKLTKLIRDELIADAEKYGDDRRSPIVLRGEAKALSERELLPSEPITVVLSEKGWVRCAKGHDVDGNALSYRAGDAFKAMVSGRSNQQAVFLDSSGRSFATEAHDLPSARGQGEPLSGRFGIVAGESFEHLLMGEDKQAMLLASDAGYGFIAEFADLLSRNKAGKAVLSLPKGSKVLAPVVVKQPATDLVLAISNEGRMLVFPVAELPKLSKGKGNKIMSIPSARAASREEYICQLAIVPVDGSVTLIAGKRKLTLKPDDLQHYHGERGRRGNKLPRGLQRIDAVQLNSDPTSTDN</sequence>
<dbReference type="EC" id="5.6.2.2" evidence="7"/>
<evidence type="ECO:0000313" key="12">
    <source>
        <dbReference type="Proteomes" id="UP000242258"/>
    </source>
</evidence>
<dbReference type="PANTHER" id="PTHR43493:SF1">
    <property type="entry name" value="DNA TOPOISOMERASE 4 SUBUNIT A"/>
    <property type="match status" value="1"/>
</dbReference>
<dbReference type="GO" id="GO:0005694">
    <property type="term" value="C:chromosome"/>
    <property type="evidence" value="ECO:0007669"/>
    <property type="project" value="InterPro"/>
</dbReference>
<dbReference type="PROSITE" id="PS52040">
    <property type="entry name" value="TOPO_IIA"/>
    <property type="match status" value="1"/>
</dbReference>
<feature type="site" description="Transition state stabilizer" evidence="7">
    <location>
        <position position="125"/>
    </location>
</feature>
<dbReference type="GO" id="GO:0009330">
    <property type="term" value="C:DNA topoisomerase type II (double strand cut, ATP-hydrolyzing) complex"/>
    <property type="evidence" value="ECO:0007669"/>
    <property type="project" value="TreeGrafter"/>
</dbReference>
<keyword evidence="12" id="KW-1185">Reference proteome</keyword>
<feature type="site" description="Interaction with DNA" evidence="7">
    <location>
        <position position="81"/>
    </location>
</feature>
<dbReference type="FunFam" id="3.30.1360.40:FF:000005">
    <property type="entry name" value="DNA topoisomerase 4 subunit A"/>
    <property type="match status" value="1"/>
</dbReference>
<comment type="subunit">
    <text evidence="7">Heterotetramer composed of ParC and ParE.</text>
</comment>
<comment type="function">
    <text evidence="7">Topoisomerase IV is essential for chromosome segregation. It relaxes supercoiled DNA. Performs the decatenation events required during the replication of a circular DNA molecule.</text>
</comment>
<proteinExistence type="inferred from homology"/>
<dbReference type="GO" id="GO:0003677">
    <property type="term" value="F:DNA binding"/>
    <property type="evidence" value="ECO:0007669"/>
    <property type="project" value="UniProtKB-UniRule"/>
</dbReference>
<dbReference type="InterPro" id="IPR005742">
    <property type="entry name" value="TopoIV_A_Gneg"/>
</dbReference>
<dbReference type="RefSeq" id="WP_070050394.1">
    <property type="nucleotide sequence ID" value="NZ_CBCSDO010000002.1"/>
</dbReference>
<feature type="site" description="Interaction with DNA" evidence="7">
    <location>
        <position position="45"/>
    </location>
</feature>
<evidence type="ECO:0000313" key="11">
    <source>
        <dbReference type="EMBL" id="OEY70796.1"/>
    </source>
</evidence>
<keyword evidence="3 7" id="KW-0799">Topoisomerase</keyword>
<reference evidence="12" key="1">
    <citation type="submission" date="2016-09" db="EMBL/GenBank/DDBJ databases">
        <authorList>
            <person name="Wan X."/>
            <person name="Hou S."/>
        </authorList>
    </citation>
    <scope>NUCLEOTIDE SEQUENCE [LARGE SCALE GENOMIC DNA]</scope>
    <source>
        <strain evidence="12">KH87</strain>
    </source>
</reference>
<organism evidence="11 12">
    <name type="scientific">Rheinheimera salexigens</name>
    <dbReference type="NCBI Taxonomy" id="1628148"/>
    <lineage>
        <taxon>Bacteria</taxon>
        <taxon>Pseudomonadati</taxon>
        <taxon>Pseudomonadota</taxon>
        <taxon>Gammaproteobacteria</taxon>
        <taxon>Chromatiales</taxon>
        <taxon>Chromatiaceae</taxon>
        <taxon>Rheinheimera</taxon>
    </lineage>
</organism>
<dbReference type="GO" id="GO:0005737">
    <property type="term" value="C:cytoplasm"/>
    <property type="evidence" value="ECO:0007669"/>
    <property type="project" value="TreeGrafter"/>
</dbReference>
<name>A0A1E7Q9I0_9GAMM</name>
<evidence type="ECO:0000256" key="2">
    <source>
        <dbReference type="ARBA" id="ARBA00022475"/>
    </source>
</evidence>
<dbReference type="AlphaFoldDB" id="A0A1E7Q9I0"/>
<feature type="site" description="Interaction with DNA" evidence="7">
    <location>
        <position position="83"/>
    </location>
</feature>
<dbReference type="Gene3D" id="1.10.268.10">
    <property type="entry name" value="Topoisomerase, domain 3"/>
    <property type="match status" value="1"/>
</dbReference>
<dbReference type="NCBIfam" id="NF004044">
    <property type="entry name" value="PRK05561.1"/>
    <property type="match status" value="1"/>
</dbReference>
<accession>A0A1E7Q9I0</accession>
<dbReference type="InterPro" id="IPR013760">
    <property type="entry name" value="Topo_IIA-like_dom_sf"/>
</dbReference>
<dbReference type="Pfam" id="PF03989">
    <property type="entry name" value="DNA_gyraseA_C"/>
    <property type="match status" value="2"/>
</dbReference>
<evidence type="ECO:0000256" key="9">
    <source>
        <dbReference type="SAM" id="Coils"/>
    </source>
</evidence>
<dbReference type="SMART" id="SM00434">
    <property type="entry name" value="TOP4c"/>
    <property type="match status" value="1"/>
</dbReference>
<dbReference type="EMBL" id="MKEK01000001">
    <property type="protein sequence ID" value="OEY70796.1"/>
    <property type="molecule type" value="Genomic_DNA"/>
</dbReference>
<evidence type="ECO:0000256" key="1">
    <source>
        <dbReference type="ARBA" id="ARBA00000185"/>
    </source>
</evidence>
<dbReference type="SUPFAM" id="SSF56719">
    <property type="entry name" value="Type II DNA topoisomerase"/>
    <property type="match status" value="1"/>
</dbReference>
<dbReference type="GO" id="GO:0003918">
    <property type="term" value="F:DNA topoisomerase type II (double strand cut, ATP-hydrolyzing) activity"/>
    <property type="evidence" value="ECO:0007669"/>
    <property type="project" value="UniProtKB-UniRule"/>
</dbReference>
<dbReference type="InterPro" id="IPR002205">
    <property type="entry name" value="Topo_IIA_dom_A"/>
</dbReference>
<gene>
    <name evidence="7" type="primary">parC</name>
    <name evidence="11" type="ORF">BI198_15440</name>
</gene>
<dbReference type="SUPFAM" id="SSF101904">
    <property type="entry name" value="GyrA/ParC C-terminal domain-like"/>
    <property type="match status" value="1"/>
</dbReference>
<evidence type="ECO:0000256" key="7">
    <source>
        <dbReference type="HAMAP-Rule" id="MF_00936"/>
    </source>
</evidence>
<dbReference type="GO" id="GO:0007059">
    <property type="term" value="P:chromosome segregation"/>
    <property type="evidence" value="ECO:0007669"/>
    <property type="project" value="UniProtKB-UniRule"/>
</dbReference>
<comment type="caution">
    <text evidence="11">The sequence shown here is derived from an EMBL/GenBank/DDBJ whole genome shotgun (WGS) entry which is preliminary data.</text>
</comment>
<dbReference type="OrthoDB" id="9806486at2"/>
<evidence type="ECO:0000256" key="4">
    <source>
        <dbReference type="ARBA" id="ARBA00023125"/>
    </source>
</evidence>
<dbReference type="GO" id="GO:0005524">
    <property type="term" value="F:ATP binding"/>
    <property type="evidence" value="ECO:0007669"/>
    <property type="project" value="InterPro"/>
</dbReference>
<keyword evidence="5 7" id="KW-0472">Membrane</keyword>
<dbReference type="Gene3D" id="3.90.199.10">
    <property type="entry name" value="Topoisomerase II, domain 5"/>
    <property type="match status" value="1"/>
</dbReference>
<dbReference type="InterPro" id="IPR013757">
    <property type="entry name" value="Topo_IIA_A_a_sf"/>
</dbReference>
<dbReference type="FunFam" id="1.10.268.10:FF:000001">
    <property type="entry name" value="DNA gyrase subunit A"/>
    <property type="match status" value="1"/>
</dbReference>
<dbReference type="GO" id="GO:0006265">
    <property type="term" value="P:DNA topological change"/>
    <property type="evidence" value="ECO:0007669"/>
    <property type="project" value="UniProtKB-UniRule"/>
</dbReference>
<feature type="active site" description="O-(5'-phospho-DNA)-tyrosine intermediate" evidence="7 8">
    <location>
        <position position="126"/>
    </location>
</feature>
<keyword evidence="6 7" id="KW-0413">Isomerase</keyword>
<feature type="coiled-coil region" evidence="9">
    <location>
        <begin position="424"/>
        <end position="463"/>
    </location>
</feature>
<keyword evidence="4 7" id="KW-0238">DNA-binding</keyword>
<comment type="similarity">
    <text evidence="7">Belongs to the type II topoisomerase GyrA/ParC subunit family. ParC type 1 subfamily.</text>
</comment>